<evidence type="ECO:0008006" key="3">
    <source>
        <dbReference type="Google" id="ProtNLM"/>
    </source>
</evidence>
<proteinExistence type="predicted"/>
<name>D6ZEY1_SEGRD</name>
<gene>
    <name evidence="1" type="ordered locus">Srot_1032</name>
</gene>
<dbReference type="Gene3D" id="1.10.30.50">
    <property type="match status" value="1"/>
</dbReference>
<organism evidence="1 2">
    <name type="scientific">Segniliparus rotundus (strain ATCC BAA-972 / CDC 1076 / CIP 108378 / DSM 44985 / JCM 13578)</name>
    <dbReference type="NCBI Taxonomy" id="640132"/>
    <lineage>
        <taxon>Bacteria</taxon>
        <taxon>Bacillati</taxon>
        <taxon>Actinomycetota</taxon>
        <taxon>Actinomycetes</taxon>
        <taxon>Mycobacteriales</taxon>
        <taxon>Segniliparaceae</taxon>
        <taxon>Segniliparus</taxon>
    </lineage>
</organism>
<reference evidence="1 2" key="1">
    <citation type="journal article" date="2010" name="Stand. Genomic Sci.">
        <title>Complete genome sequence of Segniliparus rotundus type strain (CDC 1076).</title>
        <authorList>
            <person name="Sikorski J."/>
            <person name="Lapidus A."/>
            <person name="Copeland A."/>
            <person name="Misra M."/>
            <person name="Glavina Del Rio T."/>
            <person name="Nolan M."/>
            <person name="Lucas S."/>
            <person name="Chen F."/>
            <person name="Tice H."/>
            <person name="Cheng J.F."/>
            <person name="Jando M."/>
            <person name="Schneider S."/>
            <person name="Bruce D."/>
            <person name="Goodwin L."/>
            <person name="Pitluck S."/>
            <person name="Liolios K."/>
            <person name="Mikhailova N."/>
            <person name="Pati A."/>
            <person name="Ivanova N."/>
            <person name="Mavromatis K."/>
            <person name="Chen A."/>
            <person name="Palaniappan K."/>
            <person name="Chertkov O."/>
            <person name="Land M."/>
            <person name="Hauser L."/>
            <person name="Chang Y.J."/>
            <person name="Jeffries C.D."/>
            <person name="Brettin T."/>
            <person name="Detter J.C."/>
            <person name="Han C."/>
            <person name="Rohde M."/>
            <person name="Goker M."/>
            <person name="Bristow J."/>
            <person name="Eisen J.A."/>
            <person name="Markowitz V."/>
            <person name="Hugenholtz P."/>
            <person name="Kyrpides N.C."/>
            <person name="Klenk H.P."/>
        </authorList>
    </citation>
    <scope>NUCLEOTIDE SEQUENCE [LARGE SCALE GENOMIC DNA]</scope>
    <source>
        <strain evidence="2">ATCC BAA-972 / CDC 1076 / CIP 108378 / DSM 44985 / JCM 13578</strain>
    </source>
</reference>
<accession>D6ZEY1</accession>
<dbReference type="AlphaFoldDB" id="D6ZEY1"/>
<protein>
    <recommendedName>
        <fullName evidence="3">HNH endonuclease</fullName>
    </recommendedName>
</protein>
<dbReference type="EMBL" id="CP001958">
    <property type="protein sequence ID" value="ADG97505.1"/>
    <property type="molecule type" value="Genomic_DNA"/>
</dbReference>
<dbReference type="eggNOG" id="COG1403">
    <property type="taxonomic scope" value="Bacteria"/>
</dbReference>
<keyword evidence="2" id="KW-1185">Reference proteome</keyword>
<dbReference type="STRING" id="640132.Srot_1032"/>
<dbReference type="KEGG" id="srt:Srot_1032"/>
<dbReference type="HOGENOM" id="CLU_167388_0_0_11"/>
<sequence length="89" mass="10161">MASTRTSHRAYRRKRAKTLREQDTCSWCGQWIDPDVRYPDPMSGSADHVVPVSLGGDNLGELRAMHLGCNLERGNGTRRSQPERHGRQW</sequence>
<dbReference type="Proteomes" id="UP000002247">
    <property type="component" value="Chromosome"/>
</dbReference>
<evidence type="ECO:0000313" key="2">
    <source>
        <dbReference type="Proteomes" id="UP000002247"/>
    </source>
</evidence>
<evidence type="ECO:0000313" key="1">
    <source>
        <dbReference type="EMBL" id="ADG97505.1"/>
    </source>
</evidence>